<feature type="region of interest" description="Disordered" evidence="2">
    <location>
        <begin position="92"/>
        <end position="119"/>
    </location>
</feature>
<dbReference type="SUPFAM" id="SSF56436">
    <property type="entry name" value="C-type lectin-like"/>
    <property type="match status" value="1"/>
</dbReference>
<name>A0A6A7RVE5_9PROT</name>
<dbReference type="PANTHER" id="PTHR23150">
    <property type="entry name" value="SULFATASE MODIFYING FACTOR 1, 2"/>
    <property type="match status" value="1"/>
</dbReference>
<dbReference type="EMBL" id="PDHS01000331">
    <property type="protein sequence ID" value="MQM31525.1"/>
    <property type="molecule type" value="Genomic_DNA"/>
</dbReference>
<dbReference type="PROSITE" id="PS51123">
    <property type="entry name" value="OMPA_2"/>
    <property type="match status" value="1"/>
</dbReference>
<dbReference type="Gene3D" id="3.30.1330.60">
    <property type="entry name" value="OmpA-like domain"/>
    <property type="match status" value="1"/>
</dbReference>
<dbReference type="InterPro" id="IPR036737">
    <property type="entry name" value="OmpA-like_sf"/>
</dbReference>
<feature type="chain" id="PRO_5025458256" description="OmpA-like domain-containing protein" evidence="3">
    <location>
        <begin position="30"/>
        <end position="739"/>
    </location>
</feature>
<evidence type="ECO:0000313" key="5">
    <source>
        <dbReference type="EMBL" id="MQM31525.1"/>
    </source>
</evidence>
<dbReference type="Gene3D" id="3.90.1580.10">
    <property type="entry name" value="paralog of FGE (formylglycine-generating enzyme)"/>
    <property type="match status" value="1"/>
</dbReference>
<dbReference type="Pfam" id="PF03781">
    <property type="entry name" value="FGE-sulfatase"/>
    <property type="match status" value="1"/>
</dbReference>
<dbReference type="GO" id="GO:0120147">
    <property type="term" value="F:formylglycine-generating oxidase activity"/>
    <property type="evidence" value="ECO:0007669"/>
    <property type="project" value="TreeGrafter"/>
</dbReference>
<dbReference type="InterPro" id="IPR005532">
    <property type="entry name" value="SUMF_dom"/>
</dbReference>
<gene>
    <name evidence="5" type="ORF">CRU78_13775</name>
</gene>
<reference evidence="5 6" key="1">
    <citation type="submission" date="2017-09" db="EMBL/GenBank/DDBJ databases">
        <title>Metagenomic Analysis Reveals Denitrifying Candidatus Accumulibacter and Flanking Population as a Source of N2O.</title>
        <authorList>
            <person name="Gao H."/>
            <person name="Mao Y."/>
            <person name="Zhao X."/>
            <person name="Liu W.-T."/>
            <person name="Zhang T."/>
            <person name="Wells G."/>
        </authorList>
    </citation>
    <scope>NUCLEOTIDE SEQUENCE [LARGE SCALE GENOMIC DNA]</scope>
    <source>
        <strain evidence="5">CANDO_2_IC</strain>
    </source>
</reference>
<dbReference type="InterPro" id="IPR006665">
    <property type="entry name" value="OmpA-like"/>
</dbReference>
<sequence length="739" mass="80202">MSFDRSSFRVFSVAALVAVASTWSTAPLAEPVKPAAAKDDVSFRAELVFWESVRDTQNASELQAYLSAYPTGRFSALARLRIKALDDQAKAGEGREAGGAMRTTAPASGAAGGKERATTATTTVDRLQAGDSFRDCELCPEMVVVPPGSFEMGSDRNRPEEKPSHRVTIPGAFAIGTHEITVAQWDACLKEGECRHSPEPGRDGRLPMANVSWNDVQDYLKWLRGKTGQDYRLPSEAEWEYAARAGSKSNYWWGNEKGAQRANCTDCDSPFDGKDASPAGSFAANAFGLYDVHGNVWEWTEDCWNPSYRGAPADGKPWLRGDCLSRVLRGGSWALDHEYMRSSRRSRYDRDVRYYVNGFRVVRPVEAPAATASGDPAFESAVTKAANTVFSNAPKSASGSQAFIVDPLIDGLSGAESAATRRMEAVIVEAVRGSHPSFTVEEFTPPNAATAQFAVVGTFTGVNKQRETSGTREAFRVCLVLLDLKAGKVAANAKEFARPAGVDITPTKFFQDSPVWIADPATQAYIRTCQTTKPGDPIDPVYLQQLKAAALISEAVDAYEKGQYEDARNLFASASQTAGGDQLRTYIGLYLSSWKLGAKEQTAAAIAKVVDFGLNSSRLAIKFPFKPGSTALQTGSKDAAPHELWLAEIARETTRRGVCLEITGHTHAVGPKALNQRLTVRRAEYIKQRLEGLAPDLARRTIAAGKGADENLVGSGSEDARDELDRRIEFAVFQCKATR</sequence>
<dbReference type="InterPro" id="IPR042095">
    <property type="entry name" value="SUMF_sf"/>
</dbReference>
<feature type="signal peptide" evidence="3">
    <location>
        <begin position="1"/>
        <end position="29"/>
    </location>
</feature>
<evidence type="ECO:0000256" key="1">
    <source>
        <dbReference type="PROSITE-ProRule" id="PRU00473"/>
    </source>
</evidence>
<dbReference type="InterPro" id="IPR016187">
    <property type="entry name" value="CTDL_fold"/>
</dbReference>
<dbReference type="SUPFAM" id="SSF103088">
    <property type="entry name" value="OmpA-like"/>
    <property type="match status" value="1"/>
</dbReference>
<proteinExistence type="predicted"/>
<keyword evidence="1" id="KW-0472">Membrane</keyword>
<comment type="caution">
    <text evidence="5">The sequence shown here is derived from an EMBL/GenBank/DDBJ whole genome shotgun (WGS) entry which is preliminary data.</text>
</comment>
<protein>
    <recommendedName>
        <fullName evidence="4">OmpA-like domain-containing protein</fullName>
    </recommendedName>
</protein>
<evidence type="ECO:0000313" key="6">
    <source>
        <dbReference type="Proteomes" id="UP000342300"/>
    </source>
</evidence>
<dbReference type="PANTHER" id="PTHR23150:SF35">
    <property type="entry name" value="BLL6746 PROTEIN"/>
    <property type="match status" value="1"/>
</dbReference>
<evidence type="ECO:0000259" key="4">
    <source>
        <dbReference type="PROSITE" id="PS51123"/>
    </source>
</evidence>
<feature type="domain" description="OmpA-like" evidence="4">
    <location>
        <begin position="612"/>
        <end position="736"/>
    </location>
</feature>
<evidence type="ECO:0000256" key="3">
    <source>
        <dbReference type="SAM" id="SignalP"/>
    </source>
</evidence>
<dbReference type="AlphaFoldDB" id="A0A6A7RVE5"/>
<organism evidence="5 6">
    <name type="scientific">Candidatus Accumulibacter phosphatis</name>
    <dbReference type="NCBI Taxonomy" id="327160"/>
    <lineage>
        <taxon>Bacteria</taxon>
        <taxon>Pseudomonadati</taxon>
        <taxon>Pseudomonadota</taxon>
        <taxon>Betaproteobacteria</taxon>
        <taxon>Candidatus Accumulibacter</taxon>
    </lineage>
</organism>
<dbReference type="InterPro" id="IPR051043">
    <property type="entry name" value="Sulfatase_Mod_Factor_Kinase"/>
</dbReference>
<dbReference type="GO" id="GO:0016020">
    <property type="term" value="C:membrane"/>
    <property type="evidence" value="ECO:0007669"/>
    <property type="project" value="UniProtKB-UniRule"/>
</dbReference>
<accession>A0A6A7RVE5</accession>
<dbReference type="Proteomes" id="UP000342300">
    <property type="component" value="Unassembled WGS sequence"/>
</dbReference>
<keyword evidence="3" id="KW-0732">Signal</keyword>
<evidence type="ECO:0000256" key="2">
    <source>
        <dbReference type="SAM" id="MobiDB-lite"/>
    </source>
</evidence>